<keyword evidence="3" id="KW-1185">Reference proteome</keyword>
<dbReference type="PANTHER" id="PTHR30032">
    <property type="entry name" value="N-ACETYLMURAMOYL-L-ALANINE AMIDASE-RELATED"/>
    <property type="match status" value="1"/>
</dbReference>
<evidence type="ECO:0000313" key="2">
    <source>
        <dbReference type="EMBL" id="TGE39572.1"/>
    </source>
</evidence>
<proteinExistence type="predicted"/>
<comment type="caution">
    <text evidence="2">The sequence shown here is derived from an EMBL/GenBank/DDBJ whole genome shotgun (WGS) entry which is preliminary data.</text>
</comment>
<dbReference type="Pfam" id="PF04122">
    <property type="entry name" value="CW_binding_2"/>
    <property type="match status" value="3"/>
</dbReference>
<organism evidence="2 3">
    <name type="scientific">Desulfosporosinus fructosivorans</name>
    <dbReference type="NCBI Taxonomy" id="2018669"/>
    <lineage>
        <taxon>Bacteria</taxon>
        <taxon>Bacillati</taxon>
        <taxon>Bacillota</taxon>
        <taxon>Clostridia</taxon>
        <taxon>Eubacteriales</taxon>
        <taxon>Desulfitobacteriaceae</taxon>
        <taxon>Desulfosporosinus</taxon>
    </lineage>
</organism>
<name>A0A4Z0R8W6_9FIRM</name>
<accession>A0A4Z0R8W6</accession>
<sequence length="1403" mass="146487">MKKTKKALASLAIAGMALSLVPFNAFAAGTVSTRLAGTTAEQTAVKIADQTGWTGTAILASSASYGMVDALTSGPLAKFLKAPILLQGPGATLNADTKAELTKLAVKKVYVTSGTAVISAGVVTELKGMGIEVVSLGGNDRFDTSVNIAKEMVKLGASVSKVAVAYGWLNQDALSIASIASAAGQPILLTEKDSVPASVKAFLTANITSTDVIGGTGVISDAVKAQFPGATRHFGMTAYDTNNQVIQDFAAALSFDNVFVANGVTAIDALAGAALAADTKSPIVLTDGKTVPAVATFTFSKSSASTVVTALGGEFVVPESVRVGISKGEVTPDSNVLSIVSISALDDTNKFLEITFSKPVTGLQSSDITVKNADTMARYGIKEVVMSSNGLTATVELYAQEDSEEVLEYLQDYIVTVNANGTMLTATFNRPYSLKVRVQDINVGDKEIVAYVDKGDNASAKVTLDVPDSLKFDYQAAMGELVQVWYNGDNELVNYKILTSTAKYDSIEVTADDEIKLLGEDEKYDISTEVYTGTKEKFAFYVDGVKEDVEDFVGDKFNVAKIGFDTSGDIEFVSAYSLKDVLVVDSIDEDEVVGIDGSGGFDAEDATIVKDGKVIDVADLDKGDLLLYSIDADDEDGYAQVMNNKIASGEIEEVYDGSIEVGGETYDYIHDTDVFEYENGGAVYINEDGEVADVDSDAAEELQAAGDVALYGDYAGNVLYITGDLGDVVSNTKVAVLTEDILGYASARDKVEIEALTEEGDELSFDMDLEDFDTITVDGEEYDIDNGTGADSDWSAVLEDTDADTKDDRIVLKDNSSTPKANVNISFTDEADAGSLVKLHLDDDGNLEELEFFSTDAALVGTGTIAAANSVEAGDKYINGKKLTSSTIMFDATEDGKTTDADDYVISAFGDYEGSEIDNGTYIFNDDAEVVAIWYDSTTSDDMTYDEAVVTKVLRNTDDEIVSVTVFAGGAEKTLKVDEVTANDIVKGQVVILEFEEDNAELVKGFARSGHDIDANYTSRVVPGSVLADGVDVGNKTVKVGSTTYKLADNGLVLDATDTSDITEESLSDLRGETNVTVVLDAKTGLYAKLFVIGASASTPAATTGLVTTINSASIIVDSKTTYFLNAKTILTDNAGNVLAVGDSNVVAGLTAGGGDQVVVTVVDGVATTVKIVKTKAELAAAAALATAKNAAATKVQANYTVASWTALTTALALPEVTTVNKTDKATAINNAIAGLVESGAANLVTAKATVATAKTNQADYTVASFTLFSAALITAEALPESTNAEIVTKTSALNAASAKLVLKVVTSVTLTGTASITIPTSPAAATTEAYTAVVKDQEGNVMGSENVTWSLLTPVAGVTINTSTGVVSVEDDLTTVAGTFTVVATSDTKTTVKAQKVVTLVD</sequence>
<protein>
    <submittedName>
        <fullName evidence="2">Cell wall-binding repeat-containing protein</fullName>
    </submittedName>
</protein>
<reference evidence="2 3" key="1">
    <citation type="submission" date="2019-03" db="EMBL/GenBank/DDBJ databases">
        <title>Draft Genome Sequence of Desulfosporosinus fructosivorans Strain 63.6F, Isolated from Marine Sediment in the Baltic Sea.</title>
        <authorList>
            <person name="Hausmann B."/>
            <person name="Vandieken V."/>
            <person name="Pjevac P."/>
            <person name="Schreck K."/>
            <person name="Herbold C.W."/>
            <person name="Loy A."/>
        </authorList>
    </citation>
    <scope>NUCLEOTIDE SEQUENCE [LARGE SCALE GENOMIC DNA]</scope>
    <source>
        <strain evidence="2 3">63.6F</strain>
    </source>
</reference>
<dbReference type="EMBL" id="SPQQ01000001">
    <property type="protein sequence ID" value="TGE39572.1"/>
    <property type="molecule type" value="Genomic_DNA"/>
</dbReference>
<dbReference type="Proteomes" id="UP000298460">
    <property type="component" value="Unassembled WGS sequence"/>
</dbReference>
<gene>
    <name evidence="2" type="ORF">E4K67_00730</name>
</gene>
<dbReference type="PANTHER" id="PTHR30032:SF8">
    <property type="entry name" value="GERMINATION-SPECIFIC N-ACETYLMURAMOYL-L-ALANINE AMIDASE"/>
    <property type="match status" value="1"/>
</dbReference>
<dbReference type="Gene3D" id="3.40.50.12090">
    <property type="match status" value="1"/>
</dbReference>
<dbReference type="InterPro" id="IPR051922">
    <property type="entry name" value="Bact_Sporulation_Assoc"/>
</dbReference>
<keyword evidence="1" id="KW-0732">Signal</keyword>
<feature type="signal peptide" evidence="1">
    <location>
        <begin position="1"/>
        <end position="27"/>
    </location>
</feature>
<evidence type="ECO:0000256" key="1">
    <source>
        <dbReference type="SAM" id="SignalP"/>
    </source>
</evidence>
<dbReference type="OrthoDB" id="3268939at2"/>
<dbReference type="InterPro" id="IPR007253">
    <property type="entry name" value="Cell_wall-bd_2"/>
</dbReference>
<evidence type="ECO:0000313" key="3">
    <source>
        <dbReference type="Proteomes" id="UP000298460"/>
    </source>
</evidence>
<dbReference type="RefSeq" id="WP_135544512.1">
    <property type="nucleotide sequence ID" value="NZ_SPQQ01000001.1"/>
</dbReference>
<feature type="chain" id="PRO_5021335790" evidence="1">
    <location>
        <begin position="28"/>
        <end position="1403"/>
    </location>
</feature>